<proteinExistence type="predicted"/>
<dbReference type="EMBL" id="CP031162">
    <property type="protein sequence ID" value="AXH00546.1"/>
    <property type="molecule type" value="Genomic_DNA"/>
</dbReference>
<gene>
    <name evidence="1" type="ORF">DVJ83_15315</name>
</gene>
<name>A0A345ILH3_9DEIO</name>
<evidence type="ECO:0000313" key="1">
    <source>
        <dbReference type="EMBL" id="AXH00546.1"/>
    </source>
</evidence>
<dbReference type="Gene3D" id="2.10.260.10">
    <property type="match status" value="1"/>
</dbReference>
<reference evidence="1 2" key="1">
    <citation type="submission" date="2018-07" db="EMBL/GenBank/DDBJ databases">
        <title>Complete Genome and Methylome Analysis of Deinococcus wulumuqiensis NEB 479.</title>
        <authorList>
            <person name="Fomenkov A."/>
            <person name="Luyten Y."/>
            <person name="Vincze T."/>
            <person name="Anton B.P."/>
            <person name="Clark T."/>
            <person name="Roberts R.J."/>
            <person name="Morgan R.D."/>
        </authorList>
    </citation>
    <scope>NUCLEOTIDE SEQUENCE [LARGE SCALE GENOMIC DNA]</scope>
    <source>
        <strain evidence="1 2">NEB 479</strain>
        <plasmid evidence="2">Plasmid pdrdiv</plasmid>
    </source>
</reference>
<keyword evidence="1" id="KW-0614">Plasmid</keyword>
<evidence type="ECO:0000313" key="2">
    <source>
        <dbReference type="Proteomes" id="UP000253744"/>
    </source>
</evidence>
<dbReference type="InterPro" id="IPR037914">
    <property type="entry name" value="SpoVT-AbrB_sf"/>
</dbReference>
<dbReference type="RefSeq" id="WP_114673204.1">
    <property type="nucleotide sequence ID" value="NZ_CP031162.1"/>
</dbReference>
<dbReference type="AlphaFoldDB" id="A0A345ILH3"/>
<geneLocation type="plasmid" evidence="2">
    <name>pdrdiv</name>
</geneLocation>
<organism evidence="1 2">
    <name type="scientific">Deinococcus wulumuqiensis</name>
    <dbReference type="NCBI Taxonomy" id="980427"/>
    <lineage>
        <taxon>Bacteria</taxon>
        <taxon>Thermotogati</taxon>
        <taxon>Deinococcota</taxon>
        <taxon>Deinococci</taxon>
        <taxon>Deinococcales</taxon>
        <taxon>Deinococcaceae</taxon>
        <taxon>Deinococcus</taxon>
    </lineage>
</organism>
<dbReference type="SUPFAM" id="SSF89447">
    <property type="entry name" value="AbrB/MazE/MraZ-like"/>
    <property type="match status" value="1"/>
</dbReference>
<dbReference type="Proteomes" id="UP000253744">
    <property type="component" value="Plasmid pDrdIV"/>
</dbReference>
<sequence>MRKTLSRIGNSEALVITKEMKELTGIGSEVQIEIQGNAIIITPAQDAQRPETLARQQRFAQARDQVLSEYDDLFRRLADA</sequence>
<accession>A0A345ILH3</accession>
<protein>
    <submittedName>
        <fullName evidence="1">MazF family transcriptional regulator</fullName>
    </submittedName>
</protein>
<dbReference type="KEGG" id="dwu:DVJ83_15315"/>